<dbReference type="Gene3D" id="4.10.220.110">
    <property type="match status" value="1"/>
</dbReference>
<dbReference type="Proteomes" id="UP001217610">
    <property type="component" value="Unassembled WGS sequence"/>
</dbReference>
<dbReference type="Pfam" id="PF04717">
    <property type="entry name" value="Phage_base_V"/>
    <property type="match status" value="1"/>
</dbReference>
<dbReference type="InterPro" id="IPR006533">
    <property type="entry name" value="T6SS_Vgr_RhsGE"/>
</dbReference>
<dbReference type="Pfam" id="PF13296">
    <property type="entry name" value="T6SS_Vgr"/>
    <property type="match status" value="1"/>
</dbReference>
<dbReference type="SUPFAM" id="SSF69279">
    <property type="entry name" value="Phage tail proteins"/>
    <property type="match status" value="2"/>
</dbReference>
<evidence type="ECO:0000259" key="3">
    <source>
        <dbReference type="Pfam" id="PF10106"/>
    </source>
</evidence>
<accession>A0ABT5QBU2</accession>
<proteinExistence type="inferred from homology"/>
<evidence type="ECO:0000259" key="4">
    <source>
        <dbReference type="Pfam" id="PF13296"/>
    </source>
</evidence>
<dbReference type="InterPro" id="IPR028244">
    <property type="entry name" value="T6SS_Rhs_Vgr_dom"/>
</dbReference>
<feature type="domain" description="Putative type VI secretion system Rhs element associated Vgr" evidence="4">
    <location>
        <begin position="475"/>
        <end position="576"/>
    </location>
</feature>
<dbReference type="Gene3D" id="2.40.50.230">
    <property type="entry name" value="Gp5 N-terminal domain"/>
    <property type="match status" value="1"/>
</dbReference>
<dbReference type="PANTHER" id="PTHR32305">
    <property type="match status" value="1"/>
</dbReference>
<comment type="similarity">
    <text evidence="1">Belongs to the VgrG protein family.</text>
</comment>
<sequence length="990" mass="110006">MSHQIDLRFTFDINGMELDVVEFRLEEGLCDLYRLDLELASSNPAIDFAKVLDQTALLTIWQGTQPVRYVHGLVSEFSQGTTGFRRTRYRAAVEPQLARTALCSDWRVFQQKSVPEIIQFILKTHGITDYDKVITQSHHVPREYCVQADETDLTFLDRLAAEEGFFYAFSHSPQGHRLIHGDRLYVHGAITGGAVLYNHQPGGAQQEPALRRFEYQEKVRTSRQVQRDYTFKQPRYEQHQEREASELEHQDEYERYDYPGRYKTDQSGKPFTNTRLLALRRDARTARVEGDDPRLLPGLAFDLSGHPRADMNRGWRTVSMVHSGKQYTSQQEESADAQQSTHYSYVAELIPDHIEWRPASPPKPRIDGPLIATVVGPAGEEIFCDEFSRVKIQYPWDREGKHDDHSSCWVRVSQNWAGQNWGHMAIPRIGHEVIVSHLNGDPDQPIITGRAYPATQPTPYKLPHFKTLTTIKSHEHKGARANELRIDDTTGEISAALMSDHAASALNLGYLTHPRPSGGKPRGEGFELRTDRHGAVRAAAGLLLTTEPRHHASQHHKDLKETALRLDVAENQQDGFGIMAREVQAQESGDQDTVAKALKAQNKGILRDAPGRAEANDYPEFEDPHLVLASPAGIASSTPGSTHIASGKHLALSSTEHTSLSIGNRLLASASRGMRLFVQNMGWRLVAAAGNIDIRALKDSINLLAKLDITQTADRITITAKTELVINGGGSATVYNAGGITHQTTGQYKAHAADFSYSGPKSRAARFPAPPKPGKGELELFNNYTANRRAVQGGSFQVEDALGKIFKGNLDASGHALVAGAAPGPARVTFGMDPADTWSEGSFIGTQDWPHTPPNAASEQTKTLIAQALQAAPKEGPGQWVTIDNDYHGTQNLGVMLINRLTSMGDEGRLFGSDGKDYMNTTRDKIQEWQPLPGDANKWATDNSATHSYGETRKIKQRYLEGDDPLRVEGRSWHWQPVTADQVFEPKEKP</sequence>
<dbReference type="NCBIfam" id="TIGR01646">
    <property type="entry name" value="vgr_GE"/>
    <property type="match status" value="1"/>
</dbReference>
<comment type="caution">
    <text evidence="5">The sequence shown here is derived from an EMBL/GenBank/DDBJ whole genome shotgun (WGS) entry which is preliminary data.</text>
</comment>
<dbReference type="InterPro" id="IPR017847">
    <property type="entry name" value="T6SS_RhsGE_Vgr_subset"/>
</dbReference>
<keyword evidence="6" id="KW-1185">Reference proteome</keyword>
<dbReference type="EMBL" id="JAMDGR010000023">
    <property type="protein sequence ID" value="MDD1151682.1"/>
    <property type="molecule type" value="Genomic_DNA"/>
</dbReference>
<dbReference type="RefSeq" id="WP_273924138.1">
    <property type="nucleotide sequence ID" value="NZ_JAMDGR010000023.1"/>
</dbReference>
<evidence type="ECO:0000313" key="5">
    <source>
        <dbReference type="EMBL" id="MDD1151682.1"/>
    </source>
</evidence>
<evidence type="ECO:0000259" key="2">
    <source>
        <dbReference type="Pfam" id="PF04717"/>
    </source>
</evidence>
<evidence type="ECO:0000313" key="6">
    <source>
        <dbReference type="Proteomes" id="UP001217610"/>
    </source>
</evidence>
<dbReference type="Gene3D" id="2.30.110.50">
    <property type="match status" value="1"/>
</dbReference>
<feature type="domain" description="DUF2345" evidence="3">
    <location>
        <begin position="615"/>
        <end position="761"/>
    </location>
</feature>
<protein>
    <submittedName>
        <fullName evidence="5">Type VI secretion system tip protein VgrG</fullName>
    </submittedName>
</protein>
<dbReference type="SUPFAM" id="SSF69349">
    <property type="entry name" value="Phage fibre proteins"/>
    <property type="match status" value="1"/>
</dbReference>
<organism evidence="5 6">
    <name type="scientific">Pseudomonas idahonensis</name>
    <dbReference type="NCBI Taxonomy" id="2942628"/>
    <lineage>
        <taxon>Bacteria</taxon>
        <taxon>Pseudomonadati</taxon>
        <taxon>Pseudomonadota</taxon>
        <taxon>Gammaproteobacteria</taxon>
        <taxon>Pseudomonadales</taxon>
        <taxon>Pseudomonadaceae</taxon>
        <taxon>Pseudomonas</taxon>
    </lineage>
</organism>
<dbReference type="Gene3D" id="3.55.50.10">
    <property type="entry name" value="Baseplate protein-like domains"/>
    <property type="match status" value="1"/>
</dbReference>
<dbReference type="InterPro" id="IPR018769">
    <property type="entry name" value="VgrG2_DUF2345"/>
</dbReference>
<name>A0ABT5QBU2_9PSED</name>
<dbReference type="InterPro" id="IPR006531">
    <property type="entry name" value="Gp5/Vgr_OB"/>
</dbReference>
<dbReference type="Pfam" id="PF05954">
    <property type="entry name" value="Phage_GPD"/>
    <property type="match status" value="1"/>
</dbReference>
<dbReference type="Pfam" id="PF10106">
    <property type="entry name" value="DUF2345"/>
    <property type="match status" value="1"/>
</dbReference>
<dbReference type="NCBIfam" id="TIGR03361">
    <property type="entry name" value="VI_Rhs_Vgr"/>
    <property type="match status" value="1"/>
</dbReference>
<feature type="domain" description="Gp5/Type VI secretion system Vgr protein OB-fold" evidence="2">
    <location>
        <begin position="388"/>
        <end position="452"/>
    </location>
</feature>
<reference evidence="5 6" key="1">
    <citation type="submission" date="2022-05" db="EMBL/GenBank/DDBJ databases">
        <title>Novel Pseudomonas spp. Isolated from a Rainbow Trout Aquaculture Facility.</title>
        <authorList>
            <person name="Testerman T."/>
            <person name="Graf J."/>
        </authorList>
    </citation>
    <scope>NUCLEOTIDE SEQUENCE [LARGE SCALE GENOMIC DNA]</scope>
    <source>
        <strain evidence="5 6">ID357</strain>
    </source>
</reference>
<dbReference type="InterPro" id="IPR050708">
    <property type="entry name" value="T6SS_VgrG/RHS"/>
</dbReference>
<dbReference type="PANTHER" id="PTHR32305:SF11">
    <property type="entry name" value="TYPE VI SECRETION SYSTEM SPIKE PROTEIN VGRG3"/>
    <property type="match status" value="1"/>
</dbReference>
<dbReference type="SUPFAM" id="SSF69255">
    <property type="entry name" value="gp5 N-terminal domain-like"/>
    <property type="match status" value="1"/>
</dbReference>
<dbReference type="InterPro" id="IPR037026">
    <property type="entry name" value="Vgr_OB-fold_dom_sf"/>
</dbReference>
<gene>
    <name evidence="5" type="primary">vgrG</name>
    <name evidence="5" type="ORF">M5G25_25740</name>
</gene>
<evidence type="ECO:0000256" key="1">
    <source>
        <dbReference type="ARBA" id="ARBA00005558"/>
    </source>
</evidence>